<evidence type="ECO:0000256" key="9">
    <source>
        <dbReference type="ARBA" id="ARBA00023136"/>
    </source>
</evidence>
<dbReference type="Gene3D" id="3.40.50.300">
    <property type="entry name" value="P-loop containing nucleotide triphosphate hydrolases"/>
    <property type="match status" value="1"/>
</dbReference>
<dbReference type="GO" id="GO:0005789">
    <property type="term" value="C:endoplasmic reticulum membrane"/>
    <property type="evidence" value="ECO:0007669"/>
    <property type="project" value="UniProtKB-SubCell"/>
</dbReference>
<name>A0A8J6CE96_DIALT</name>
<keyword evidence="10" id="KW-0675">Receptor</keyword>
<dbReference type="Pfam" id="PF09439">
    <property type="entry name" value="SRPRB"/>
    <property type="match status" value="1"/>
</dbReference>
<dbReference type="EMBL" id="JAGTXO010000002">
    <property type="protein sequence ID" value="KAG8469434.1"/>
    <property type="molecule type" value="Genomic_DNA"/>
</dbReference>
<dbReference type="InterPro" id="IPR019009">
    <property type="entry name" value="SRP_receptor_beta_su"/>
</dbReference>
<comment type="subcellular location">
    <subcellularLocation>
        <location evidence="1">Endoplasmic reticulum membrane</location>
        <topology evidence="1">Single-pass membrane protein</topology>
    </subcellularLocation>
</comment>
<sequence length="232" mass="24523">MWTLIAALLGAALLLAVLFALRGGSAKRGSTVLLVGPSGGGKTAMFLQMRDARDIPTHMSMAPNEDAFALKGAGAPAAPVHVVDCPGAPQLQSQMLAKLAKAGVVVCVLDASDPLVHAKQAASVLYEIFTSDAMRRLRVPVLVACNKSDSAKAMRAVQLRGLVEKEIDRIQHSRSSMQDLSDKTHGSRISAEGVPFTFKEAPSDEVELADCCAKKPGLEPIASFISKHLRLA</sequence>
<dbReference type="AlphaFoldDB" id="A0A8J6CE96"/>
<evidence type="ECO:0000313" key="12">
    <source>
        <dbReference type="EMBL" id="KAG8469434.1"/>
    </source>
</evidence>
<dbReference type="GO" id="GO:0005525">
    <property type="term" value="F:GTP binding"/>
    <property type="evidence" value="ECO:0007669"/>
    <property type="project" value="UniProtKB-KW"/>
</dbReference>
<keyword evidence="9" id="KW-0472">Membrane</keyword>
<reference evidence="12" key="1">
    <citation type="submission" date="2021-05" db="EMBL/GenBank/DDBJ databases">
        <title>The genome of the haptophyte Pavlova lutheri (Diacronema luteri, Pavlovales) - a model for lipid biosynthesis in eukaryotic algae.</title>
        <authorList>
            <person name="Hulatt C.J."/>
            <person name="Posewitz M.C."/>
        </authorList>
    </citation>
    <scope>NUCLEOTIDE SEQUENCE</scope>
    <source>
        <strain evidence="12">NIVA-4/92</strain>
    </source>
</reference>
<comment type="caution">
    <text evidence="12">The sequence shown here is derived from an EMBL/GenBank/DDBJ whole genome shotgun (WGS) entry which is preliminary data.</text>
</comment>
<evidence type="ECO:0000256" key="4">
    <source>
        <dbReference type="ARBA" id="ARBA00022692"/>
    </source>
</evidence>
<evidence type="ECO:0000256" key="7">
    <source>
        <dbReference type="ARBA" id="ARBA00022989"/>
    </source>
</evidence>
<evidence type="ECO:0000256" key="2">
    <source>
        <dbReference type="ARBA" id="ARBA00005619"/>
    </source>
</evidence>
<dbReference type="SUPFAM" id="SSF52540">
    <property type="entry name" value="P-loop containing nucleoside triphosphate hydrolases"/>
    <property type="match status" value="1"/>
</dbReference>
<evidence type="ECO:0000256" key="11">
    <source>
        <dbReference type="SAM" id="SignalP"/>
    </source>
</evidence>
<organism evidence="12 13">
    <name type="scientific">Diacronema lutheri</name>
    <name type="common">Unicellular marine alga</name>
    <name type="synonym">Monochrysis lutheri</name>
    <dbReference type="NCBI Taxonomy" id="2081491"/>
    <lineage>
        <taxon>Eukaryota</taxon>
        <taxon>Haptista</taxon>
        <taxon>Haptophyta</taxon>
        <taxon>Pavlovophyceae</taxon>
        <taxon>Pavlovales</taxon>
        <taxon>Pavlovaceae</taxon>
        <taxon>Diacronema</taxon>
    </lineage>
</organism>
<dbReference type="OrthoDB" id="41266at2759"/>
<evidence type="ECO:0000256" key="5">
    <source>
        <dbReference type="ARBA" id="ARBA00022741"/>
    </source>
</evidence>
<evidence type="ECO:0000256" key="8">
    <source>
        <dbReference type="ARBA" id="ARBA00023134"/>
    </source>
</evidence>
<evidence type="ECO:0000256" key="10">
    <source>
        <dbReference type="ARBA" id="ARBA00023170"/>
    </source>
</evidence>
<proteinExistence type="inferred from homology"/>
<accession>A0A8J6CE96</accession>
<dbReference type="InterPro" id="IPR027417">
    <property type="entry name" value="P-loop_NTPase"/>
</dbReference>
<keyword evidence="4" id="KW-0812">Transmembrane</keyword>
<comment type="similarity">
    <text evidence="2">Belongs to the SRP receptor beta subunit family.</text>
</comment>
<keyword evidence="11" id="KW-0732">Signal</keyword>
<protein>
    <recommendedName>
        <fullName evidence="3">Signal recognition particle receptor subunit beta</fullName>
    </recommendedName>
</protein>
<keyword evidence="8" id="KW-0342">GTP-binding</keyword>
<dbReference type="Proteomes" id="UP000751190">
    <property type="component" value="Unassembled WGS sequence"/>
</dbReference>
<keyword evidence="5" id="KW-0547">Nucleotide-binding</keyword>
<gene>
    <name evidence="12" type="ORF">KFE25_005889</name>
</gene>
<keyword evidence="6" id="KW-0256">Endoplasmic reticulum</keyword>
<evidence type="ECO:0000256" key="1">
    <source>
        <dbReference type="ARBA" id="ARBA00004389"/>
    </source>
</evidence>
<feature type="chain" id="PRO_5035212336" description="Signal recognition particle receptor subunit beta" evidence="11">
    <location>
        <begin position="27"/>
        <end position="232"/>
    </location>
</feature>
<evidence type="ECO:0000313" key="13">
    <source>
        <dbReference type="Proteomes" id="UP000751190"/>
    </source>
</evidence>
<keyword evidence="7" id="KW-1133">Transmembrane helix</keyword>
<feature type="signal peptide" evidence="11">
    <location>
        <begin position="1"/>
        <end position="26"/>
    </location>
</feature>
<dbReference type="OMA" id="CWIDERA"/>
<evidence type="ECO:0000256" key="3">
    <source>
        <dbReference type="ARBA" id="ARBA00020256"/>
    </source>
</evidence>
<evidence type="ECO:0000256" key="6">
    <source>
        <dbReference type="ARBA" id="ARBA00022824"/>
    </source>
</evidence>
<keyword evidence="13" id="KW-1185">Reference proteome</keyword>